<evidence type="ECO:0000259" key="12">
    <source>
        <dbReference type="PROSITE" id="PS51643"/>
    </source>
</evidence>
<dbReference type="InterPro" id="IPR011545">
    <property type="entry name" value="DEAD/DEAH_box_helicase_dom"/>
</dbReference>
<dbReference type="NCBIfam" id="TIGR01596">
    <property type="entry name" value="cas3_HD"/>
    <property type="match status" value="1"/>
</dbReference>
<evidence type="ECO:0000256" key="9">
    <source>
        <dbReference type="ARBA" id="ARBA00023118"/>
    </source>
</evidence>
<keyword evidence="4" id="KW-0479">Metal-binding</keyword>
<keyword evidence="9" id="KW-0051">Antiviral defense</keyword>
<dbReference type="InterPro" id="IPR027417">
    <property type="entry name" value="P-loop_NTPase"/>
</dbReference>
<dbReference type="NCBIfam" id="TIGR01587">
    <property type="entry name" value="cas3_core"/>
    <property type="match status" value="1"/>
</dbReference>
<proteinExistence type="inferred from homology"/>
<evidence type="ECO:0000256" key="3">
    <source>
        <dbReference type="ARBA" id="ARBA00022722"/>
    </source>
</evidence>
<name>A0A226BXL6_9FIRM</name>
<dbReference type="GO" id="GO:0051607">
    <property type="term" value="P:defense response to virus"/>
    <property type="evidence" value="ECO:0007669"/>
    <property type="project" value="UniProtKB-KW"/>
</dbReference>
<dbReference type="InterPro" id="IPR038257">
    <property type="entry name" value="CRISPR-assoc_Cas3_HD_sf"/>
</dbReference>
<keyword evidence="14" id="KW-1185">Reference proteome</keyword>
<evidence type="ECO:0000256" key="7">
    <source>
        <dbReference type="ARBA" id="ARBA00022806"/>
    </source>
</evidence>
<dbReference type="Gene3D" id="3.40.50.300">
    <property type="entry name" value="P-loop containing nucleotide triphosphate hydrolases"/>
    <property type="match status" value="2"/>
</dbReference>
<sequence>MNKTFLAKESQGLWSHSFDTYRVFTHLWPKIKHRAELISRNYKISIDELYFLLAVTTFFHDTGKANPGWQDAIKVGKKRLPTHSLPSLIFFIASFNKWGFDFRLPIYQFPLLAVAAHHGMLYDGKFKYEGEKGTYHLEEKVINFLCDGFFKLDNWPKGHINFNEGDLKGSGYSLYQNVIKALNNSLKHNMFSPTEHDNNELFSEAVKYKSGYTFFYNILCTCDNLASKTYSDFSSQQESIKVEQSYVNKDRLNFIQSYSSWMGDKEKLFGRNFFKDPNTFQKKLLSNINKYTVLKAGCGEGKTQAALYFAKHWLDNRNTNRIIFTLPTRFTTNSMYTDFVSSNEYDLNSEQVGLFHSESLEFLKSNKDEEKINTEELQEEHFLNTFYQKQVTLSTIDHLLYSLLHCFKYSDRSFGNINQSVVIFDELHYYESYTLRKIGECLKLLTELEIPHLVMTATLPDSFYQSLQEKTNHSYHLIESEGKTEDTQQIKKPFKIEKVDEPIVITESSIAKKLGEHFFDLINKHKNQKVMVIVNRVEKAKFVAKQIKDLKGLEIPDENIICYHSEFTSKDRELKEQKIRSLFKEKNEPAILIATQICELSLDISCDVQFSDLAPIDSLSQRGGRLHRNGDHYIKSECRCKNCQLDNHLPIDHQYVQYVFQLEDTNIDYLPYVVSSKNEEIATDNILDRSWDLLGDEYSFPLVNKWVTQLYNQSIDLDDRQMRQFILEDLVFGKRPQERFGDNYDEESEGDFSVRKSEFTTYEVIPIKYKDKIESSEILDLPDYITKKDLQAAWEAVKPYYVKINEFKFRKLVGKELINMSTIGPLKLFYVDLEYDGKLVGFDFDILNSMNKDSEKEADDSEPNMV</sequence>
<dbReference type="AlphaFoldDB" id="A0A226BXL6"/>
<gene>
    <name evidence="13" type="ORF">CDO51_07235</name>
</gene>
<dbReference type="CDD" id="cd09641">
    <property type="entry name" value="Cas3''_I"/>
    <property type="match status" value="1"/>
</dbReference>
<feature type="domain" description="Helicase ATP-binding" evidence="11">
    <location>
        <begin position="283"/>
        <end position="477"/>
    </location>
</feature>
<accession>A0A226BXL6</accession>
<dbReference type="GO" id="GO:0004518">
    <property type="term" value="F:nuclease activity"/>
    <property type="evidence" value="ECO:0007669"/>
    <property type="project" value="UniProtKB-KW"/>
</dbReference>
<dbReference type="SMART" id="SM00487">
    <property type="entry name" value="DEXDc"/>
    <property type="match status" value="1"/>
</dbReference>
<evidence type="ECO:0000256" key="4">
    <source>
        <dbReference type="ARBA" id="ARBA00022723"/>
    </source>
</evidence>
<dbReference type="InterPro" id="IPR001650">
    <property type="entry name" value="Helicase_C-like"/>
</dbReference>
<organism evidence="13 14">
    <name type="scientific">Natranaerobius trueperi</name>
    <dbReference type="NCBI Taxonomy" id="759412"/>
    <lineage>
        <taxon>Bacteria</taxon>
        <taxon>Bacillati</taxon>
        <taxon>Bacillota</taxon>
        <taxon>Clostridia</taxon>
        <taxon>Natranaerobiales</taxon>
        <taxon>Natranaerobiaceae</taxon>
        <taxon>Natranaerobius</taxon>
    </lineage>
</organism>
<dbReference type="InterPro" id="IPR006483">
    <property type="entry name" value="CRISPR-assoc_Cas3_HD"/>
</dbReference>
<evidence type="ECO:0000256" key="6">
    <source>
        <dbReference type="ARBA" id="ARBA00022801"/>
    </source>
</evidence>
<keyword evidence="3" id="KW-0540">Nuclease</keyword>
<dbReference type="PROSITE" id="PS51192">
    <property type="entry name" value="HELICASE_ATP_BIND_1"/>
    <property type="match status" value="1"/>
</dbReference>
<evidence type="ECO:0000256" key="5">
    <source>
        <dbReference type="ARBA" id="ARBA00022741"/>
    </source>
</evidence>
<evidence type="ECO:0000256" key="8">
    <source>
        <dbReference type="ARBA" id="ARBA00022840"/>
    </source>
</evidence>
<dbReference type="Pfam" id="PF00270">
    <property type="entry name" value="DEAD"/>
    <property type="match status" value="1"/>
</dbReference>
<dbReference type="OrthoDB" id="9810236at2"/>
<dbReference type="PROSITE" id="PS51643">
    <property type="entry name" value="HD_CAS3"/>
    <property type="match status" value="1"/>
</dbReference>
<dbReference type="GO" id="GO:0046872">
    <property type="term" value="F:metal ion binding"/>
    <property type="evidence" value="ECO:0007669"/>
    <property type="project" value="UniProtKB-KW"/>
</dbReference>
<keyword evidence="5" id="KW-0547">Nucleotide-binding</keyword>
<dbReference type="Proteomes" id="UP000214588">
    <property type="component" value="Unassembled WGS sequence"/>
</dbReference>
<dbReference type="GO" id="GO:0016787">
    <property type="term" value="F:hydrolase activity"/>
    <property type="evidence" value="ECO:0007669"/>
    <property type="project" value="UniProtKB-KW"/>
</dbReference>
<dbReference type="GO" id="GO:0003676">
    <property type="term" value="F:nucleic acid binding"/>
    <property type="evidence" value="ECO:0007669"/>
    <property type="project" value="InterPro"/>
</dbReference>
<evidence type="ECO:0000256" key="1">
    <source>
        <dbReference type="ARBA" id="ARBA00006847"/>
    </source>
</evidence>
<dbReference type="SMART" id="SM00490">
    <property type="entry name" value="HELICc"/>
    <property type="match status" value="1"/>
</dbReference>
<dbReference type="GO" id="GO:0003724">
    <property type="term" value="F:RNA helicase activity"/>
    <property type="evidence" value="ECO:0007669"/>
    <property type="project" value="TreeGrafter"/>
</dbReference>
<feature type="domain" description="HD Cas3-type" evidence="12">
    <location>
        <begin position="6"/>
        <end position="225"/>
    </location>
</feature>
<reference evidence="13 14" key="1">
    <citation type="submission" date="2017-06" db="EMBL/GenBank/DDBJ databases">
        <title>Draft Genome Sequence of Natranaerobius trueperi halophilic, alkalithermophilic bacteria from soda lakes.</title>
        <authorList>
            <person name="Zhao B."/>
        </authorList>
    </citation>
    <scope>NUCLEOTIDE SEQUENCE [LARGE SCALE GENOMIC DNA]</scope>
    <source>
        <strain evidence="13 14">DSM 18760</strain>
    </source>
</reference>
<keyword evidence="6" id="KW-0378">Hydrolase</keyword>
<dbReference type="EMBL" id="NIQC01000013">
    <property type="protein sequence ID" value="OWZ83736.1"/>
    <property type="molecule type" value="Genomic_DNA"/>
</dbReference>
<dbReference type="Pfam" id="PF18019">
    <property type="entry name" value="Cas3_HD"/>
    <property type="match status" value="1"/>
</dbReference>
<dbReference type="GO" id="GO:0005829">
    <property type="term" value="C:cytosol"/>
    <property type="evidence" value="ECO:0007669"/>
    <property type="project" value="TreeGrafter"/>
</dbReference>
<evidence type="ECO:0000259" key="11">
    <source>
        <dbReference type="PROSITE" id="PS51192"/>
    </source>
</evidence>
<comment type="similarity">
    <text evidence="1">In the N-terminal section; belongs to the CRISPR-associated nuclease Cas3-HD family.</text>
</comment>
<comment type="similarity">
    <text evidence="10">Belongs to the DEAD box helicase family.</text>
</comment>
<dbReference type="Pfam" id="PF22590">
    <property type="entry name" value="Cas3-like_C_2"/>
    <property type="match status" value="1"/>
</dbReference>
<dbReference type="InterPro" id="IPR050079">
    <property type="entry name" value="DEAD_box_RNA_helicase"/>
</dbReference>
<dbReference type="PANTHER" id="PTHR47959:SF16">
    <property type="entry name" value="CRISPR-ASSOCIATED NUCLEASE_HELICASE CAS3-RELATED"/>
    <property type="match status" value="1"/>
</dbReference>
<evidence type="ECO:0008006" key="15">
    <source>
        <dbReference type="Google" id="ProtNLM"/>
    </source>
</evidence>
<evidence type="ECO:0000313" key="13">
    <source>
        <dbReference type="EMBL" id="OWZ83736.1"/>
    </source>
</evidence>
<dbReference type="InterPro" id="IPR006474">
    <property type="entry name" value="Helicase_Cas3_CRISPR-ass_core"/>
</dbReference>
<dbReference type="InterPro" id="IPR054712">
    <property type="entry name" value="Cas3-like_dom"/>
</dbReference>
<dbReference type="InterPro" id="IPR014001">
    <property type="entry name" value="Helicase_ATP-bd"/>
</dbReference>
<keyword evidence="7" id="KW-0347">Helicase</keyword>
<evidence type="ECO:0000256" key="2">
    <source>
        <dbReference type="ARBA" id="ARBA00009046"/>
    </source>
</evidence>
<comment type="similarity">
    <text evidence="2">In the central section; belongs to the CRISPR-associated helicase Cas3 family.</text>
</comment>
<dbReference type="GO" id="GO:0005524">
    <property type="term" value="F:ATP binding"/>
    <property type="evidence" value="ECO:0007669"/>
    <property type="project" value="UniProtKB-KW"/>
</dbReference>
<keyword evidence="8" id="KW-0067">ATP-binding</keyword>
<dbReference type="RefSeq" id="WP_089023629.1">
    <property type="nucleotide sequence ID" value="NZ_NIQC01000013.1"/>
</dbReference>
<dbReference type="Gene3D" id="1.10.3210.30">
    <property type="match status" value="1"/>
</dbReference>
<comment type="caution">
    <text evidence="13">The sequence shown here is derived from an EMBL/GenBank/DDBJ whole genome shotgun (WGS) entry which is preliminary data.</text>
</comment>
<protein>
    <recommendedName>
        <fullName evidence="15">CRISPR-associated helicase/endonuclease Cas3</fullName>
    </recommendedName>
</protein>
<evidence type="ECO:0000313" key="14">
    <source>
        <dbReference type="Proteomes" id="UP000214588"/>
    </source>
</evidence>
<dbReference type="SUPFAM" id="SSF52540">
    <property type="entry name" value="P-loop containing nucleoside triphosphate hydrolases"/>
    <property type="match status" value="1"/>
</dbReference>
<dbReference type="PANTHER" id="PTHR47959">
    <property type="entry name" value="ATP-DEPENDENT RNA HELICASE RHLE-RELATED"/>
    <property type="match status" value="1"/>
</dbReference>
<evidence type="ECO:0000256" key="10">
    <source>
        <dbReference type="ARBA" id="ARBA00038437"/>
    </source>
</evidence>